<dbReference type="Proteomes" id="UP000472271">
    <property type="component" value="Chromosome 15"/>
</dbReference>
<reference evidence="1" key="1">
    <citation type="submission" date="2019-06" db="EMBL/GenBank/DDBJ databases">
        <authorList>
            <consortium name="Wellcome Sanger Institute Data Sharing"/>
        </authorList>
    </citation>
    <scope>NUCLEOTIDE SEQUENCE [LARGE SCALE GENOMIC DNA]</scope>
</reference>
<reference evidence="1" key="2">
    <citation type="submission" date="2025-08" db="UniProtKB">
        <authorList>
            <consortium name="Ensembl"/>
        </authorList>
    </citation>
    <scope>IDENTIFICATION</scope>
</reference>
<organism evidence="1 2">
    <name type="scientific">Sphaeramia orbicularis</name>
    <name type="common">orbiculate cardinalfish</name>
    <dbReference type="NCBI Taxonomy" id="375764"/>
    <lineage>
        <taxon>Eukaryota</taxon>
        <taxon>Metazoa</taxon>
        <taxon>Chordata</taxon>
        <taxon>Craniata</taxon>
        <taxon>Vertebrata</taxon>
        <taxon>Euteleostomi</taxon>
        <taxon>Actinopterygii</taxon>
        <taxon>Neopterygii</taxon>
        <taxon>Teleostei</taxon>
        <taxon>Neoteleostei</taxon>
        <taxon>Acanthomorphata</taxon>
        <taxon>Gobiaria</taxon>
        <taxon>Kurtiformes</taxon>
        <taxon>Apogonoidei</taxon>
        <taxon>Apogonidae</taxon>
        <taxon>Apogoninae</taxon>
        <taxon>Sphaeramia</taxon>
    </lineage>
</organism>
<name>A0A672ZQ23_9TELE</name>
<dbReference type="AlphaFoldDB" id="A0A672ZQ23"/>
<reference evidence="1" key="3">
    <citation type="submission" date="2025-09" db="UniProtKB">
        <authorList>
            <consortium name="Ensembl"/>
        </authorList>
    </citation>
    <scope>IDENTIFICATION</scope>
</reference>
<accession>A0A672ZQ23</accession>
<dbReference type="InParanoid" id="A0A672ZQ23"/>
<keyword evidence="2" id="KW-1185">Reference proteome</keyword>
<evidence type="ECO:0000313" key="1">
    <source>
        <dbReference type="Ensembl" id="ENSSORP00005019355.1"/>
    </source>
</evidence>
<proteinExistence type="predicted"/>
<dbReference type="Ensembl" id="ENSSORT00005019913.1">
    <property type="protein sequence ID" value="ENSSORP00005019355.1"/>
    <property type="gene ID" value="ENSSORG00005009518.1"/>
</dbReference>
<evidence type="ECO:0000313" key="2">
    <source>
        <dbReference type="Proteomes" id="UP000472271"/>
    </source>
</evidence>
<protein>
    <submittedName>
        <fullName evidence="1">Uncharacterized protein</fullName>
    </submittedName>
</protein>
<sequence length="107" mass="12296">MQRCTMGIYVMSKENGVPGHSDDVGIFVEGVLFLDSYLGSEAQPCAVMHGMIYELNLADPKELRHYYEFIQKELMQMDEEKLFQGLRSLSAFLVYSVTCDSDFFFSR</sequence>